<protein>
    <submittedName>
        <fullName evidence="1">Uncharacterized protein</fullName>
    </submittedName>
</protein>
<evidence type="ECO:0000313" key="1">
    <source>
        <dbReference type="EMBL" id="CDT63430.1"/>
    </source>
</evidence>
<name>A0A822N449_9VIBR</name>
<dbReference type="Proteomes" id="UP000049495">
    <property type="component" value="Unassembled WGS sequence"/>
</dbReference>
<dbReference type="EMBL" id="CCJV01000139">
    <property type="protein sequence ID" value="CDT63430.1"/>
    <property type="molecule type" value="Genomic_DNA"/>
</dbReference>
<gene>
    <name evidence="1" type="ORF">VCR5J5_750020</name>
</gene>
<reference evidence="2" key="1">
    <citation type="submission" date="2014-06" db="EMBL/GenBank/DDBJ databases">
        <authorList>
            <person name="Le Roux Frederique"/>
        </authorList>
    </citation>
    <scope>NUCLEOTIDE SEQUENCE [LARGE SCALE GENOMIC DNA]</scope>
    <source>
        <strain evidence="2">J5-5</strain>
    </source>
</reference>
<dbReference type="AlphaFoldDB" id="A0A822N449"/>
<evidence type="ECO:0000313" key="2">
    <source>
        <dbReference type="Proteomes" id="UP000049495"/>
    </source>
</evidence>
<sequence length="109" mass="12722">MMSLLKHATNCLRQVIQTIVSRNNNTYFSHNDALRFIRYMANFACSMPRAPCDKITSRSAPYVPIPKMTTKHNRSKNLQPQFDFQFEKTDYFWVGNLQETIEMPAKATI</sequence>
<accession>A0A822N449</accession>
<proteinExistence type="predicted"/>
<organism evidence="1 2">
    <name type="scientific">Vibrio crassostreae</name>
    <dbReference type="NCBI Taxonomy" id="246167"/>
    <lineage>
        <taxon>Bacteria</taxon>
        <taxon>Pseudomonadati</taxon>
        <taxon>Pseudomonadota</taxon>
        <taxon>Gammaproteobacteria</taxon>
        <taxon>Vibrionales</taxon>
        <taxon>Vibrionaceae</taxon>
        <taxon>Vibrio</taxon>
    </lineage>
</organism>
<comment type="caution">
    <text evidence="1">The sequence shown here is derived from an EMBL/GenBank/DDBJ whole genome shotgun (WGS) entry which is preliminary data.</text>
</comment>